<dbReference type="AlphaFoldDB" id="A0AAW3PZ70"/>
<dbReference type="Proteomes" id="UP000070434">
    <property type="component" value="Chromosome 1"/>
</dbReference>
<proteinExistence type="predicted"/>
<evidence type="ECO:0000313" key="2">
    <source>
        <dbReference type="Proteomes" id="UP000070434"/>
    </source>
</evidence>
<dbReference type="EMBL" id="LNJP01000001">
    <property type="protein sequence ID" value="KWZ34743.1"/>
    <property type="molecule type" value="Genomic_DNA"/>
</dbReference>
<organism evidence="1 2">
    <name type="scientific">Burkholderia anthina</name>
    <dbReference type="NCBI Taxonomy" id="179879"/>
    <lineage>
        <taxon>Bacteria</taxon>
        <taxon>Pseudomonadati</taxon>
        <taxon>Pseudomonadota</taxon>
        <taxon>Betaproteobacteria</taxon>
        <taxon>Burkholderiales</taxon>
        <taxon>Burkholderiaceae</taxon>
        <taxon>Burkholderia</taxon>
        <taxon>Burkholderia cepacia complex</taxon>
    </lineage>
</organism>
<sequence>MQVGFEYKQFKHTNLADPFFDSLKADYVEFEDWFHRKAENWAYVFEQDDSNLIDGFLYLKIEDDPVTDVTPHLPAKRRVKVGTFKINAHGTKLGERFVKKIFDHAVDEGAEELYVTVFPKHAGLINLLTRYGFEKVAEKTTDNGVEDVMTRPMRWRDDVDREKNYPLIKLDGSYYQVGIYPGYHTRLLPDSILNNEDVRIVKDVSHTNSINKIYIAGMKGLMSLRPGDKIVMYRTGDGQGPAEYRAVATSLCVVEEVRHIDSFPTAEDFVKYARPHSVFPDDELIGYYKSKKYPIILRFTYNIALRRRLTRHHLIENVGIDRNAYPGFLGLTRDQFKQIAIDGGVDESLIVD</sequence>
<dbReference type="InterPro" id="IPR016181">
    <property type="entry name" value="Acyl_CoA_acyltransferase"/>
</dbReference>
<reference evidence="1 2" key="1">
    <citation type="submission" date="2015-11" db="EMBL/GenBank/DDBJ databases">
        <authorList>
            <person name="Sahl J."/>
            <person name="Wagner D."/>
            <person name="Keim P."/>
        </authorList>
    </citation>
    <scope>NUCLEOTIDE SEQUENCE [LARGE SCALE GENOMIC DNA]</scope>
    <source>
        <strain evidence="1 2">AZ-4-2-10-S1-D7</strain>
    </source>
</reference>
<accession>A0AAW3PZ70</accession>
<protein>
    <submittedName>
        <fullName evidence="1">Acetyltransferase</fullName>
    </submittedName>
</protein>
<gene>
    <name evidence="1" type="ORF">WS64_03920</name>
</gene>
<dbReference type="Gene3D" id="3.40.630.30">
    <property type="match status" value="1"/>
</dbReference>
<name>A0AAW3PZ70_9BURK</name>
<comment type="caution">
    <text evidence="1">The sequence shown here is derived from an EMBL/GenBank/DDBJ whole genome shotgun (WGS) entry which is preliminary data.</text>
</comment>
<dbReference type="SUPFAM" id="SSF55729">
    <property type="entry name" value="Acyl-CoA N-acyltransferases (Nat)"/>
    <property type="match status" value="1"/>
</dbReference>
<evidence type="ECO:0000313" key="1">
    <source>
        <dbReference type="EMBL" id="KWZ34743.1"/>
    </source>
</evidence>